<dbReference type="InterPro" id="IPR011123">
    <property type="entry name" value="Y_Y_Y"/>
</dbReference>
<evidence type="ECO:0000313" key="3">
    <source>
        <dbReference type="Proteomes" id="UP000010420"/>
    </source>
</evidence>
<dbReference type="RefSeq" id="WP_005216015.1">
    <property type="nucleotide sequence ID" value="NZ_KB291713.1"/>
</dbReference>
<dbReference type="OrthoDB" id="1925648at2"/>
<dbReference type="PATRIC" id="fig|545697.3.peg.3188"/>
<feature type="domain" description="Two component regulator three Y" evidence="1">
    <location>
        <begin position="314"/>
        <end position="370"/>
    </location>
</feature>
<gene>
    <name evidence="2" type="ORF">HMPREF0216_03261</name>
</gene>
<dbReference type="EMBL" id="AMEZ01000129">
    <property type="protein sequence ID" value="EKY22373.1"/>
    <property type="molecule type" value="Genomic_DNA"/>
</dbReference>
<proteinExistence type="predicted"/>
<comment type="caution">
    <text evidence="2">The sequence shown here is derived from an EMBL/GenBank/DDBJ whole genome shotgun (WGS) entry which is preliminary data.</text>
</comment>
<evidence type="ECO:0000259" key="1">
    <source>
        <dbReference type="Pfam" id="PF07495"/>
    </source>
</evidence>
<feature type="domain" description="Two component regulator three Y" evidence="1">
    <location>
        <begin position="123"/>
        <end position="185"/>
    </location>
</feature>
<dbReference type="Proteomes" id="UP000010420">
    <property type="component" value="Unassembled WGS sequence"/>
</dbReference>
<dbReference type="AlphaFoldDB" id="L1Q329"/>
<dbReference type="NCBIfam" id="NF010681">
    <property type="entry name" value="PRK14081.1"/>
    <property type="match status" value="1"/>
</dbReference>
<name>L1Q329_9CLOT</name>
<sequence>MKEVLIDFDNKSPSNLNEDINIAAFLSAKDDIEYKFIEGLDGVWTPIRDFEKNNICTWRPKRPGKYMIMVQGKSSNCKNFYDYLGRAEYEIIENKNLIKEVNVDKYKVVVGEKVNIDVVVEEELVLYRFWIKGKQDWEILRDYTTEKSFVFTAKESGNVEILIECKKVSSDKNVDDFTTIKIQVKNLDEIEIKNFSCLTNAMLINEELVFRVEATYSSNRPLLYKFLRISKDGKVTCVQDFSSKSIVSFKENEAGEYKLLCLVRDMFSTKQYDDRALIHYKVEPYNEVRIRRFTTDLASPQAAKNFINLKAEVTGGRELLYRYIIEGPISDDSGYIRREEFSWQPKEEGKYKLTLKAKDISYKEDYEDIAYIYYEIYKNGEKPVRITGITCDKGRKCLVDKPVNIKVKTEGGRKVLHKFTIYKNGVEKEAIDYCNNNWVDFIPTEPGEYEVEIKVKDEFSAKEYDSSSSIYIEAKDYVSADIEYVLLNSREYYLVGDIINIEAIMKNTKDTLVKFVTKINTHEVENTGFIEEKALRVKPKCPGKYTFVIYAKNKKSPEEFDSKKEVTIYVHDVSPVNETNLKSSSDKVKIGEDITFEVTSKGGKDVCYEFYIMINGDWVLAQSYSRKNYYTFLPFKEGKYRVLALSKSFYKNIAYEDYSTIEFEVV</sequence>
<protein>
    <recommendedName>
        <fullName evidence="1">Two component regulator three Y domain-containing protein</fullName>
    </recommendedName>
</protein>
<feature type="domain" description="Two component regulator three Y" evidence="1">
    <location>
        <begin position="29"/>
        <end position="86"/>
    </location>
</feature>
<organism evidence="2 3">
    <name type="scientific">Clostridium celatum DSM 1785</name>
    <dbReference type="NCBI Taxonomy" id="545697"/>
    <lineage>
        <taxon>Bacteria</taxon>
        <taxon>Bacillati</taxon>
        <taxon>Bacillota</taxon>
        <taxon>Clostridia</taxon>
        <taxon>Eubacteriales</taxon>
        <taxon>Clostridiaceae</taxon>
        <taxon>Clostridium</taxon>
    </lineage>
</organism>
<dbReference type="HOGENOM" id="CLU_411448_0_0_9"/>
<feature type="domain" description="Two component regulator three Y" evidence="1">
    <location>
        <begin position="507"/>
        <end position="571"/>
    </location>
</feature>
<evidence type="ECO:0000313" key="2">
    <source>
        <dbReference type="EMBL" id="EKY22373.1"/>
    </source>
</evidence>
<accession>L1Q329</accession>
<dbReference type="eggNOG" id="COG0860">
    <property type="taxonomic scope" value="Bacteria"/>
</dbReference>
<dbReference type="STRING" id="545697.HMPREF0216_03261"/>
<dbReference type="Pfam" id="PF07495">
    <property type="entry name" value="Y_Y_Y"/>
    <property type="match status" value="5"/>
</dbReference>
<reference evidence="2 3" key="1">
    <citation type="submission" date="2012-05" db="EMBL/GenBank/DDBJ databases">
        <authorList>
            <person name="Weinstock G."/>
            <person name="Sodergren E."/>
            <person name="Lobos E.A."/>
            <person name="Fulton L."/>
            <person name="Fulton R."/>
            <person name="Courtney L."/>
            <person name="Fronick C."/>
            <person name="O'Laughlin M."/>
            <person name="Godfrey J."/>
            <person name="Wilson R.M."/>
            <person name="Miner T."/>
            <person name="Farmer C."/>
            <person name="Delehaunty K."/>
            <person name="Cordes M."/>
            <person name="Minx P."/>
            <person name="Tomlinson C."/>
            <person name="Chen J."/>
            <person name="Wollam A."/>
            <person name="Pepin K.H."/>
            <person name="Bhonagiri V."/>
            <person name="Zhang X."/>
            <person name="Suruliraj S."/>
            <person name="Warren W."/>
            <person name="Mitreva M."/>
            <person name="Mardis E.R."/>
            <person name="Wilson R.K."/>
        </authorList>
    </citation>
    <scope>NUCLEOTIDE SEQUENCE [LARGE SCALE GENOMIC DNA]</scope>
    <source>
        <strain evidence="2 3">DSM 1785</strain>
    </source>
</reference>
<keyword evidence="3" id="KW-1185">Reference proteome</keyword>
<feature type="domain" description="Two component regulator three Y" evidence="1">
    <location>
        <begin position="216"/>
        <end position="282"/>
    </location>
</feature>